<name>A0A6S6Y0D3_9PROT</name>
<dbReference type="AlphaFoldDB" id="A0A6S6Y0D3"/>
<evidence type="ECO:0000313" key="1">
    <source>
        <dbReference type="EMBL" id="CAB1369935.1"/>
    </source>
</evidence>
<proteinExistence type="predicted"/>
<evidence type="ECO:0000313" key="2">
    <source>
        <dbReference type="Proteomes" id="UP000515733"/>
    </source>
</evidence>
<accession>A0A6S6Y0D3</accession>
<reference evidence="1 2" key="1">
    <citation type="submission" date="2020-03" db="EMBL/GenBank/DDBJ databases">
        <authorList>
            <consortium name="Genoscope - CEA"/>
            <person name="William W."/>
        </authorList>
    </citation>
    <scope>NUCLEOTIDE SEQUENCE [LARGE SCALE GENOMIC DNA]</scope>
    <source>
        <strain evidence="2">DSM 16959</strain>
    </source>
</reference>
<dbReference type="EMBL" id="LR778301">
    <property type="protein sequence ID" value="CAB1369935.1"/>
    <property type="molecule type" value="Genomic_DNA"/>
</dbReference>
<gene>
    <name evidence="1" type="ORF">DENOEST_2770</name>
</gene>
<keyword evidence="2" id="KW-1185">Reference proteome</keyword>
<protein>
    <submittedName>
        <fullName evidence="1">Uncharacterized protein</fullName>
    </submittedName>
</protein>
<dbReference type="Proteomes" id="UP000515733">
    <property type="component" value="Chromosome"/>
</dbReference>
<organism evidence="1 2">
    <name type="scientific">Denitratisoma oestradiolicum</name>
    <dbReference type="NCBI Taxonomy" id="311182"/>
    <lineage>
        <taxon>Bacteria</taxon>
        <taxon>Pseudomonadati</taxon>
        <taxon>Pseudomonadota</taxon>
        <taxon>Betaproteobacteria</taxon>
        <taxon>Nitrosomonadales</taxon>
        <taxon>Sterolibacteriaceae</taxon>
        <taxon>Denitratisoma</taxon>
    </lineage>
</organism>
<sequence>MPIANRSKRINFNLTAILVPVRVGRHCINMRRAIHTDCARGDEDRINHVSGDALTKRRDEGARKLSNRLV</sequence>
<dbReference type="KEGG" id="doe:DENOEST_2770"/>